<gene>
    <name evidence="1" type="ORF">OWV82_001421</name>
</gene>
<accession>A0ACC1YYF8</accession>
<protein>
    <submittedName>
        <fullName evidence="1">Thiamine-repressible mitochondrial transport protein THI74</fullName>
    </submittedName>
</protein>
<organism evidence="1 2">
    <name type="scientific">Melia azedarach</name>
    <name type="common">Chinaberry tree</name>
    <dbReference type="NCBI Taxonomy" id="155640"/>
    <lineage>
        <taxon>Eukaryota</taxon>
        <taxon>Viridiplantae</taxon>
        <taxon>Streptophyta</taxon>
        <taxon>Embryophyta</taxon>
        <taxon>Tracheophyta</taxon>
        <taxon>Spermatophyta</taxon>
        <taxon>Magnoliopsida</taxon>
        <taxon>eudicotyledons</taxon>
        <taxon>Gunneridae</taxon>
        <taxon>Pentapetalae</taxon>
        <taxon>rosids</taxon>
        <taxon>malvids</taxon>
        <taxon>Sapindales</taxon>
        <taxon>Meliaceae</taxon>
        <taxon>Melia</taxon>
    </lineage>
</organism>
<dbReference type="EMBL" id="CM051394">
    <property type="protein sequence ID" value="KAJ4728502.1"/>
    <property type="molecule type" value="Genomic_DNA"/>
</dbReference>
<comment type="caution">
    <text evidence="1">The sequence shown here is derived from an EMBL/GenBank/DDBJ whole genome shotgun (WGS) entry which is preliminary data.</text>
</comment>
<name>A0ACC1YYF8_MELAZ</name>
<keyword evidence="2" id="KW-1185">Reference proteome</keyword>
<sequence>MSSKVWRWVLGLIYIVAVATIWIAASFVVQSVVDAGVSPFLITYICNSLFVVYIPIAEIGRYLEDTYGSLLFWRNKKRSSLPKLRDSEQAILLEESDVGIKSEGSNQSLLLQEGEVSQQRRDIDSGSELVVDEFWRASPIVAVVEDARKGLDAKGRWTRTRVAKVSLLICPFWFLAQLTFNLSLKYTTVTSNTILSSASSLFTFLVSLAFLGEKFTWLKLISVLLCMAGTVIVSFGDSETSSSLREIASHPLLGDILALVSAGLYAVYITLIRKKLPDDDGKSGHASMALFLGFLGLFNLLIFLPVALILNFTKLEPFHRLTLEQFGLIVGKGLLDNVLSDYLWAKAVLLTTTTVATAGLTIQVPLAAVVDSLTGNAPNLLDYLGAVAVMIGFAGINIPSDALSRSKDASVELETENSSSTDQEHLSHCPDTMTTS</sequence>
<dbReference type="Proteomes" id="UP001164539">
    <property type="component" value="Chromosome 1"/>
</dbReference>
<evidence type="ECO:0000313" key="2">
    <source>
        <dbReference type="Proteomes" id="UP001164539"/>
    </source>
</evidence>
<proteinExistence type="predicted"/>
<evidence type="ECO:0000313" key="1">
    <source>
        <dbReference type="EMBL" id="KAJ4728502.1"/>
    </source>
</evidence>
<reference evidence="1 2" key="1">
    <citation type="journal article" date="2023" name="Science">
        <title>Complex scaffold remodeling in plant triterpene biosynthesis.</title>
        <authorList>
            <person name="De La Pena R."/>
            <person name="Hodgson H."/>
            <person name="Liu J.C."/>
            <person name="Stephenson M.J."/>
            <person name="Martin A.C."/>
            <person name="Owen C."/>
            <person name="Harkess A."/>
            <person name="Leebens-Mack J."/>
            <person name="Jimenez L.E."/>
            <person name="Osbourn A."/>
            <person name="Sattely E.S."/>
        </authorList>
    </citation>
    <scope>NUCLEOTIDE SEQUENCE [LARGE SCALE GENOMIC DNA]</scope>
    <source>
        <strain evidence="2">cv. JPN11</strain>
        <tissue evidence="1">Leaf</tissue>
    </source>
</reference>